<proteinExistence type="predicted"/>
<dbReference type="RefSeq" id="XP_016445253.1">
    <property type="nucleotide sequence ID" value="XM_016589767.1"/>
</dbReference>
<feature type="compositionally biased region" description="Basic and acidic residues" evidence="1">
    <location>
        <begin position="182"/>
        <end position="198"/>
    </location>
</feature>
<dbReference type="PaxDb" id="4097-A0A1S3XZ91"/>
<accession>A0A1S3XZ91</accession>
<dbReference type="AlphaFoldDB" id="A0A1S3XZ91"/>
<organism evidence="3">
    <name type="scientific">Nicotiana tabacum</name>
    <name type="common">Common tobacco</name>
    <dbReference type="NCBI Taxonomy" id="4097"/>
    <lineage>
        <taxon>Eukaryota</taxon>
        <taxon>Viridiplantae</taxon>
        <taxon>Streptophyta</taxon>
        <taxon>Embryophyta</taxon>
        <taxon>Tracheophyta</taxon>
        <taxon>Spermatophyta</taxon>
        <taxon>Magnoliopsida</taxon>
        <taxon>eudicotyledons</taxon>
        <taxon>Gunneridae</taxon>
        <taxon>Pentapetalae</taxon>
        <taxon>asterids</taxon>
        <taxon>lamiids</taxon>
        <taxon>Solanales</taxon>
        <taxon>Solanaceae</taxon>
        <taxon>Nicotianoideae</taxon>
        <taxon>Nicotianeae</taxon>
        <taxon>Nicotiana</taxon>
    </lineage>
</organism>
<name>A0A1S3XZ91_TOBAC</name>
<sequence>MFHSRKDHISGAPPVLKGPDSKKYTQLPFNPGATLDLIPKRFKMPDVQKYDGTSYPQEHITTYTTTLKGNGLDQHKIKLVMLKKFGETLTNGALIWYSLLPEHSIDSFEMFADSFIKAHVGARKVQAQKMDIFRISQGESKLLHDFMVRFQKERMLLPVMPDECAAVIRIKDDQLGFPASTKGRDREKNKDKSKDDFDADRRYSKGRLLTYERAEVRSGKGFRMSEYNFNVSIVELVSAMRNIKEAQFLRQIRSDPNQRGPNLWCEYHGTRGHRIGDCRHLCEEVATVLENGHLREFLSDRAKNNTVAAETMQNSRR</sequence>
<gene>
    <name evidence="3" type="primary">LOC107770460</name>
</gene>
<dbReference type="PANTHER" id="PTHR33223:SF11">
    <property type="entry name" value="ELEMENT PROTEIN, PUTATIVE-RELATED"/>
    <property type="match status" value="1"/>
</dbReference>
<evidence type="ECO:0000313" key="3">
    <source>
        <dbReference type="RefSeq" id="XP_016445253.1"/>
    </source>
</evidence>
<evidence type="ECO:0000259" key="2">
    <source>
        <dbReference type="Pfam" id="PF03732"/>
    </source>
</evidence>
<feature type="region of interest" description="Disordered" evidence="1">
    <location>
        <begin position="1"/>
        <end position="23"/>
    </location>
</feature>
<protein>
    <recommendedName>
        <fullName evidence="2">Retrotransposon gag domain-containing protein</fullName>
    </recommendedName>
</protein>
<dbReference type="Pfam" id="PF03732">
    <property type="entry name" value="Retrotrans_gag"/>
    <property type="match status" value="1"/>
</dbReference>
<feature type="domain" description="Retrotransposon gag" evidence="2">
    <location>
        <begin position="87"/>
        <end position="162"/>
    </location>
</feature>
<evidence type="ECO:0000256" key="1">
    <source>
        <dbReference type="SAM" id="MobiDB-lite"/>
    </source>
</evidence>
<reference evidence="3" key="1">
    <citation type="submission" date="2025-08" db="UniProtKB">
        <authorList>
            <consortium name="RefSeq"/>
        </authorList>
    </citation>
    <scope>IDENTIFICATION</scope>
</reference>
<dbReference type="InterPro" id="IPR005162">
    <property type="entry name" value="Retrotrans_gag_dom"/>
</dbReference>
<dbReference type="KEGG" id="nta:107770460"/>
<feature type="region of interest" description="Disordered" evidence="1">
    <location>
        <begin position="178"/>
        <end position="198"/>
    </location>
</feature>
<dbReference type="OrthoDB" id="1737504at2759"/>
<dbReference type="PANTHER" id="PTHR33223">
    <property type="entry name" value="CCHC-TYPE DOMAIN-CONTAINING PROTEIN"/>
    <property type="match status" value="1"/>
</dbReference>